<name>A0A5C6Q6Q6_9GAMM</name>
<dbReference type="RefSeq" id="WP_146791163.1">
    <property type="nucleotide sequence ID" value="NZ_VOLT01000013.1"/>
</dbReference>
<feature type="transmembrane region" description="Helical" evidence="1">
    <location>
        <begin position="6"/>
        <end position="24"/>
    </location>
</feature>
<reference evidence="2 3" key="1">
    <citation type="submission" date="2019-07" db="EMBL/GenBank/DDBJ databases">
        <title>Genomes of sea-ice associated Colwellia species.</title>
        <authorList>
            <person name="Bowman J.P."/>
        </authorList>
    </citation>
    <scope>NUCLEOTIDE SEQUENCE [LARGE SCALE GENOMIC DNA]</scope>
    <source>
        <strain evidence="2 3">ACAM 459</strain>
    </source>
</reference>
<comment type="caution">
    <text evidence="2">The sequence shown here is derived from an EMBL/GenBank/DDBJ whole genome shotgun (WGS) entry which is preliminary data.</text>
</comment>
<accession>A0A5C6Q6Q6</accession>
<keyword evidence="1" id="KW-0472">Membrane</keyword>
<proteinExistence type="predicted"/>
<keyword evidence="1" id="KW-1133">Transmembrane helix</keyword>
<keyword evidence="1" id="KW-0812">Transmembrane</keyword>
<dbReference type="Proteomes" id="UP000321822">
    <property type="component" value="Unassembled WGS sequence"/>
</dbReference>
<sequence>MNKVELSLIATLSLAILSGVYIIGQMDGRLAAIEKDKDYQSFKLEKENALSELKNQRISSVQQIQAETELAHNTIKSEKSEAIEKLSKLKKLNQNQCHTVDSSVNGGKLMCKVGEYVAGAQNLRGRNNTLDFIICCSA</sequence>
<protein>
    <submittedName>
        <fullName evidence="2">Uncharacterized protein</fullName>
    </submittedName>
</protein>
<dbReference type="AlphaFoldDB" id="A0A5C6Q6Q6"/>
<organism evidence="2 3">
    <name type="scientific">Colwellia demingiae</name>
    <dbReference type="NCBI Taxonomy" id="89401"/>
    <lineage>
        <taxon>Bacteria</taxon>
        <taxon>Pseudomonadati</taxon>
        <taxon>Pseudomonadota</taxon>
        <taxon>Gammaproteobacteria</taxon>
        <taxon>Alteromonadales</taxon>
        <taxon>Colwelliaceae</taxon>
        <taxon>Colwellia</taxon>
    </lineage>
</organism>
<dbReference type="EMBL" id="VOLT01000013">
    <property type="protein sequence ID" value="TWX64596.1"/>
    <property type="molecule type" value="Genomic_DNA"/>
</dbReference>
<evidence type="ECO:0000313" key="2">
    <source>
        <dbReference type="EMBL" id="TWX64596.1"/>
    </source>
</evidence>
<evidence type="ECO:0000313" key="3">
    <source>
        <dbReference type="Proteomes" id="UP000321822"/>
    </source>
</evidence>
<keyword evidence="3" id="KW-1185">Reference proteome</keyword>
<evidence type="ECO:0000256" key="1">
    <source>
        <dbReference type="SAM" id="Phobius"/>
    </source>
</evidence>
<gene>
    <name evidence="2" type="ORF">ESZ36_20085</name>
</gene>